<feature type="domain" description="Ig-like" evidence="2">
    <location>
        <begin position="104"/>
        <end position="180"/>
    </location>
</feature>
<dbReference type="EMBL" id="JAIFTH010000376">
    <property type="protein sequence ID" value="KAG9509681.1"/>
    <property type="molecule type" value="Genomic_DNA"/>
</dbReference>
<dbReference type="InterPro" id="IPR036179">
    <property type="entry name" value="Ig-like_dom_sf"/>
</dbReference>
<dbReference type="PROSITE" id="PS50835">
    <property type="entry name" value="IG_LIKE"/>
    <property type="match status" value="6"/>
</dbReference>
<accession>A0ABQ7S8I4</accession>
<dbReference type="Gene3D" id="2.60.40.10">
    <property type="entry name" value="Immunoglobulins"/>
    <property type="match status" value="6"/>
</dbReference>
<evidence type="ECO:0000313" key="4">
    <source>
        <dbReference type="Proteomes" id="UP000825002"/>
    </source>
</evidence>
<feature type="domain" description="Ig-like" evidence="2">
    <location>
        <begin position="434"/>
        <end position="527"/>
    </location>
</feature>
<dbReference type="PANTHER" id="PTHR10075:SF100">
    <property type="entry name" value="FASCICLIN-2"/>
    <property type="match status" value="1"/>
</dbReference>
<comment type="caution">
    <text evidence="3">The sequence shown here is derived from an EMBL/GenBank/DDBJ whole genome shotgun (WGS) entry which is preliminary data.</text>
</comment>
<dbReference type="InterPro" id="IPR003598">
    <property type="entry name" value="Ig_sub2"/>
</dbReference>
<evidence type="ECO:0000259" key="2">
    <source>
        <dbReference type="PROSITE" id="PS50835"/>
    </source>
</evidence>
<keyword evidence="1" id="KW-0393">Immunoglobulin domain</keyword>
<dbReference type="PANTHER" id="PTHR10075">
    <property type="entry name" value="BASIGIN RELATED"/>
    <property type="match status" value="1"/>
</dbReference>
<dbReference type="InterPro" id="IPR007110">
    <property type="entry name" value="Ig-like_dom"/>
</dbReference>
<feature type="non-terminal residue" evidence="3">
    <location>
        <position position="615"/>
    </location>
</feature>
<name>A0ABQ7S8I4_9ACAR</name>
<proteinExistence type="predicted"/>
<gene>
    <name evidence="3" type="primary">HMCN2</name>
    <name evidence="3" type="ORF">GZH46_01789</name>
</gene>
<sequence length="615" mass="68153">LFIVFPEVPQLFPIQTAKSYHEGARVALVCTPASGDIDSMKYEWFKYDSSDKPSAFPVATDRGVSHSALTFRNVEAKDSGKYTCVASNRFGSHNVSAILNVDLPLKWKIEPMNQEASVGASLSVECQAFGHPEPTVRWRRLKTVFNETIPGQTLNFTSTTQSDAGIYECIALNGRDENLRKVIELKVKGVYDNESTVIEERQFLASLSMQLKNGRYQEGARVTLVCTTENGDIDSIKYEWFKHDSNGKPSAFPLATDSRVGHSILIFQSVEAKDSGMYTCVASNRFGSHNMTAVLNVDVPLRWTIEPANKVARVGDSLSIECQASGQPEPTVRWTRLRTSTNVTMAGPILIFPYLARNDTGIYECVASNGIDENLRKVIELQVKDVEYEIDVDSFVELKTVNRFQIMKTIFLQIVLSLTCMIVAATSNRKEDSPLLLPIPIAKSYHEGARVALVCTPASGDIDSMKYEWFKYDSSDKPSAFPVATDRGVSHSALTFRNAEAKDSGKYTCVASNRFGSHNVSTILNVDVPLKWKIEPTNRVDRVGTSLSIECQAAGHPEPTVRWTRLRSKSNVTIAGSVLHFPSLTQNDAGIYECVASNSVDENLRKVIELEVKGE</sequence>
<feature type="non-terminal residue" evidence="3">
    <location>
        <position position="1"/>
    </location>
</feature>
<evidence type="ECO:0000313" key="3">
    <source>
        <dbReference type="EMBL" id="KAG9509681.1"/>
    </source>
</evidence>
<dbReference type="InterPro" id="IPR003599">
    <property type="entry name" value="Ig_sub"/>
</dbReference>
<dbReference type="InterPro" id="IPR013783">
    <property type="entry name" value="Ig-like_fold"/>
</dbReference>
<keyword evidence="4" id="KW-1185">Reference proteome</keyword>
<dbReference type="SMART" id="SM00409">
    <property type="entry name" value="IG"/>
    <property type="match status" value="6"/>
</dbReference>
<feature type="domain" description="Ig-like" evidence="2">
    <location>
        <begin position="205"/>
        <end position="296"/>
    </location>
</feature>
<dbReference type="Pfam" id="PF07679">
    <property type="entry name" value="I-set"/>
    <property type="match status" value="2"/>
</dbReference>
<dbReference type="CDD" id="cd00096">
    <property type="entry name" value="Ig"/>
    <property type="match status" value="1"/>
</dbReference>
<organism evidence="3 4">
    <name type="scientific">Fragariocoptes setiger</name>
    <dbReference type="NCBI Taxonomy" id="1670756"/>
    <lineage>
        <taxon>Eukaryota</taxon>
        <taxon>Metazoa</taxon>
        <taxon>Ecdysozoa</taxon>
        <taxon>Arthropoda</taxon>
        <taxon>Chelicerata</taxon>
        <taxon>Arachnida</taxon>
        <taxon>Acari</taxon>
        <taxon>Acariformes</taxon>
        <taxon>Trombidiformes</taxon>
        <taxon>Prostigmata</taxon>
        <taxon>Eupodina</taxon>
        <taxon>Eriophyoidea</taxon>
        <taxon>Phytoptidae</taxon>
        <taxon>Fragariocoptes</taxon>
    </lineage>
</organism>
<feature type="domain" description="Ig-like" evidence="2">
    <location>
        <begin position="300"/>
        <end position="382"/>
    </location>
</feature>
<dbReference type="Pfam" id="PF13927">
    <property type="entry name" value="Ig_3"/>
    <property type="match status" value="4"/>
</dbReference>
<feature type="domain" description="Ig-like" evidence="2">
    <location>
        <begin position="529"/>
        <end position="605"/>
    </location>
</feature>
<dbReference type="SUPFAM" id="SSF48726">
    <property type="entry name" value="Immunoglobulin"/>
    <property type="match status" value="6"/>
</dbReference>
<evidence type="ECO:0000256" key="1">
    <source>
        <dbReference type="ARBA" id="ARBA00023319"/>
    </source>
</evidence>
<feature type="domain" description="Ig-like" evidence="2">
    <location>
        <begin position="9"/>
        <end position="100"/>
    </location>
</feature>
<dbReference type="SMART" id="SM00408">
    <property type="entry name" value="IGc2"/>
    <property type="match status" value="6"/>
</dbReference>
<dbReference type="InterPro" id="IPR013098">
    <property type="entry name" value="Ig_I-set"/>
</dbReference>
<dbReference type="Proteomes" id="UP000825002">
    <property type="component" value="Unassembled WGS sequence"/>
</dbReference>
<protein>
    <submittedName>
        <fullName evidence="3">Hemicentin-2</fullName>
    </submittedName>
</protein>
<reference evidence="3 4" key="1">
    <citation type="submission" date="2020-10" db="EMBL/GenBank/DDBJ databases">
        <authorList>
            <person name="Klimov P.B."/>
            <person name="Dyachkov S.M."/>
            <person name="Chetverikov P.E."/>
        </authorList>
    </citation>
    <scope>NUCLEOTIDE SEQUENCE [LARGE SCALE GENOMIC DNA]</scope>
    <source>
        <strain evidence="3">BMOC 18-1129-001#AD2665</strain>
        <tissue evidence="3">Entire mites</tissue>
    </source>
</reference>